<evidence type="ECO:0000313" key="2">
    <source>
        <dbReference type="Proteomes" id="UP000887116"/>
    </source>
</evidence>
<dbReference type="Proteomes" id="UP000887116">
    <property type="component" value="Unassembled WGS sequence"/>
</dbReference>
<reference evidence="1" key="1">
    <citation type="submission" date="2020-07" db="EMBL/GenBank/DDBJ databases">
        <title>Multicomponent nature underlies the extraordinary mechanical properties of spider dragline silk.</title>
        <authorList>
            <person name="Kono N."/>
            <person name="Nakamura H."/>
            <person name="Mori M."/>
            <person name="Yoshida Y."/>
            <person name="Ohtoshi R."/>
            <person name="Malay A.D."/>
            <person name="Moran D.A.P."/>
            <person name="Tomita M."/>
            <person name="Numata K."/>
            <person name="Arakawa K."/>
        </authorList>
    </citation>
    <scope>NUCLEOTIDE SEQUENCE</scope>
</reference>
<proteinExistence type="predicted"/>
<name>A0A8X6GE09_TRICU</name>
<dbReference type="AlphaFoldDB" id="A0A8X6GE09"/>
<evidence type="ECO:0000313" key="1">
    <source>
        <dbReference type="EMBL" id="GFR01244.1"/>
    </source>
</evidence>
<protein>
    <submittedName>
        <fullName evidence="1">Uncharacterized protein</fullName>
    </submittedName>
</protein>
<sequence length="41" mass="4183">GATPANGVIHGSPFDETGGNPLLDFERDFIALTIALEAIAA</sequence>
<accession>A0A8X6GE09</accession>
<gene>
    <name evidence="1" type="ORF">TNCT_167891</name>
</gene>
<organism evidence="1 2">
    <name type="scientific">Trichonephila clavata</name>
    <name type="common">Joro spider</name>
    <name type="synonym">Nephila clavata</name>
    <dbReference type="NCBI Taxonomy" id="2740835"/>
    <lineage>
        <taxon>Eukaryota</taxon>
        <taxon>Metazoa</taxon>
        <taxon>Ecdysozoa</taxon>
        <taxon>Arthropoda</taxon>
        <taxon>Chelicerata</taxon>
        <taxon>Arachnida</taxon>
        <taxon>Araneae</taxon>
        <taxon>Araneomorphae</taxon>
        <taxon>Entelegynae</taxon>
        <taxon>Araneoidea</taxon>
        <taxon>Nephilidae</taxon>
        <taxon>Trichonephila</taxon>
    </lineage>
</organism>
<feature type="non-terminal residue" evidence="1">
    <location>
        <position position="1"/>
    </location>
</feature>
<comment type="caution">
    <text evidence="1">The sequence shown here is derived from an EMBL/GenBank/DDBJ whole genome shotgun (WGS) entry which is preliminary data.</text>
</comment>
<dbReference type="EMBL" id="BMAO01025219">
    <property type="protein sequence ID" value="GFR01244.1"/>
    <property type="molecule type" value="Genomic_DNA"/>
</dbReference>
<keyword evidence="2" id="KW-1185">Reference proteome</keyword>